<dbReference type="EMBL" id="CAJOBD010000222">
    <property type="protein sequence ID" value="CAF3617106.1"/>
    <property type="molecule type" value="Genomic_DNA"/>
</dbReference>
<dbReference type="InterPro" id="IPR029033">
    <property type="entry name" value="His_PPase_superfam"/>
</dbReference>
<dbReference type="InterPro" id="IPR000560">
    <property type="entry name" value="His_Pase_clade-2"/>
</dbReference>
<dbReference type="InterPro" id="IPR042089">
    <property type="entry name" value="Peptidase_M13_dom_2"/>
</dbReference>
<comment type="caution">
    <text evidence="10">The sequence shown here is derived from an EMBL/GenBank/DDBJ whole genome shotgun (WGS) entry which is preliminary data.</text>
</comment>
<protein>
    <submittedName>
        <fullName evidence="10">Uncharacterized protein</fullName>
    </submittedName>
</protein>
<evidence type="ECO:0000256" key="7">
    <source>
        <dbReference type="SAM" id="Phobius"/>
    </source>
</evidence>
<evidence type="ECO:0000259" key="9">
    <source>
        <dbReference type="Pfam" id="PF05649"/>
    </source>
</evidence>
<dbReference type="Pfam" id="PF05649">
    <property type="entry name" value="Peptidase_M13_N"/>
    <property type="match status" value="1"/>
</dbReference>
<evidence type="ECO:0000259" key="8">
    <source>
        <dbReference type="Pfam" id="PF01431"/>
    </source>
</evidence>
<dbReference type="Pfam" id="PF01431">
    <property type="entry name" value="Peptidase_M13"/>
    <property type="match status" value="1"/>
</dbReference>
<proteinExistence type="predicted"/>
<dbReference type="Gene3D" id="1.10.1380.10">
    <property type="entry name" value="Neutral endopeptidase , domain2"/>
    <property type="match status" value="1"/>
</dbReference>
<keyword evidence="7" id="KW-0812">Transmembrane</keyword>
<dbReference type="InterPro" id="IPR000718">
    <property type="entry name" value="Peptidase_M13"/>
</dbReference>
<dbReference type="InterPro" id="IPR018497">
    <property type="entry name" value="Peptidase_M13_C"/>
</dbReference>
<dbReference type="Gene3D" id="3.40.50.1240">
    <property type="entry name" value="Phosphoglycerate mutase-like"/>
    <property type="match status" value="1"/>
</dbReference>
<dbReference type="GO" id="GO:0004222">
    <property type="term" value="F:metalloendopeptidase activity"/>
    <property type="evidence" value="ECO:0007669"/>
    <property type="project" value="InterPro"/>
</dbReference>
<reference evidence="10" key="1">
    <citation type="submission" date="2021-02" db="EMBL/GenBank/DDBJ databases">
        <authorList>
            <person name="Nowell W R."/>
        </authorList>
    </citation>
    <scope>NUCLEOTIDE SEQUENCE</scope>
</reference>
<keyword evidence="5" id="KW-0862">Zinc</keyword>
<dbReference type="AlphaFoldDB" id="A0A818P3Z3"/>
<feature type="domain" description="Peptidase M13 C-terminal" evidence="8">
    <location>
        <begin position="538"/>
        <end position="735"/>
    </location>
</feature>
<evidence type="ECO:0000256" key="3">
    <source>
        <dbReference type="ARBA" id="ARBA00022723"/>
    </source>
</evidence>
<feature type="domain" description="Peptidase M13 N-terminal" evidence="9">
    <location>
        <begin position="86"/>
        <end position="477"/>
    </location>
</feature>
<accession>A0A818P3Z3</accession>
<dbReference type="GO" id="GO:0046872">
    <property type="term" value="F:metal ion binding"/>
    <property type="evidence" value="ECO:0007669"/>
    <property type="project" value="UniProtKB-KW"/>
</dbReference>
<keyword evidence="7" id="KW-1133">Transmembrane helix</keyword>
<keyword evidence="2" id="KW-0645">Protease</keyword>
<evidence type="ECO:0000256" key="6">
    <source>
        <dbReference type="ARBA" id="ARBA00023049"/>
    </source>
</evidence>
<feature type="transmembrane region" description="Helical" evidence="7">
    <location>
        <begin position="25"/>
        <end position="49"/>
    </location>
</feature>
<dbReference type="PANTHER" id="PTHR11733">
    <property type="entry name" value="ZINC METALLOPROTEASE FAMILY M13 NEPRILYSIN-RELATED"/>
    <property type="match status" value="1"/>
</dbReference>
<evidence type="ECO:0000256" key="5">
    <source>
        <dbReference type="ARBA" id="ARBA00022833"/>
    </source>
</evidence>
<evidence type="ECO:0000256" key="4">
    <source>
        <dbReference type="ARBA" id="ARBA00022801"/>
    </source>
</evidence>
<dbReference type="Pfam" id="PF00328">
    <property type="entry name" value="His_Phos_2"/>
    <property type="match status" value="1"/>
</dbReference>
<dbReference type="SUPFAM" id="SSF55486">
    <property type="entry name" value="Metalloproteases ('zincins'), catalytic domain"/>
    <property type="match status" value="1"/>
</dbReference>
<gene>
    <name evidence="10" type="ORF">JBS370_LOCUS4594</name>
</gene>
<keyword evidence="3" id="KW-0479">Metal-binding</keyword>
<dbReference type="CDD" id="cd07061">
    <property type="entry name" value="HP_HAP_like"/>
    <property type="match status" value="1"/>
</dbReference>
<keyword evidence="6" id="KW-0482">Metalloprotease</keyword>
<dbReference type="CDD" id="cd08662">
    <property type="entry name" value="M13"/>
    <property type="match status" value="1"/>
</dbReference>
<dbReference type="PRINTS" id="PR00786">
    <property type="entry name" value="NEPRILYSIN"/>
</dbReference>
<dbReference type="GO" id="GO:0016485">
    <property type="term" value="P:protein processing"/>
    <property type="evidence" value="ECO:0007669"/>
    <property type="project" value="TreeGrafter"/>
</dbReference>
<dbReference type="GO" id="GO:0005886">
    <property type="term" value="C:plasma membrane"/>
    <property type="evidence" value="ECO:0007669"/>
    <property type="project" value="TreeGrafter"/>
</dbReference>
<evidence type="ECO:0000256" key="1">
    <source>
        <dbReference type="ARBA" id="ARBA00001947"/>
    </source>
</evidence>
<comment type="cofactor">
    <cofactor evidence="1">
        <name>Zn(2+)</name>
        <dbReference type="ChEBI" id="CHEBI:29105"/>
    </cofactor>
</comment>
<keyword evidence="7" id="KW-0472">Membrane</keyword>
<organism evidence="10 11">
    <name type="scientific">Rotaria sordida</name>
    <dbReference type="NCBI Taxonomy" id="392033"/>
    <lineage>
        <taxon>Eukaryota</taxon>
        <taxon>Metazoa</taxon>
        <taxon>Spiralia</taxon>
        <taxon>Gnathifera</taxon>
        <taxon>Rotifera</taxon>
        <taxon>Eurotatoria</taxon>
        <taxon>Bdelloidea</taxon>
        <taxon>Philodinida</taxon>
        <taxon>Philodinidae</taxon>
        <taxon>Rotaria</taxon>
    </lineage>
</organism>
<evidence type="ECO:0000313" key="10">
    <source>
        <dbReference type="EMBL" id="CAF3617106.1"/>
    </source>
</evidence>
<keyword evidence="4" id="KW-0378">Hydrolase</keyword>
<dbReference type="SUPFAM" id="SSF53254">
    <property type="entry name" value="Phosphoglycerate mutase-like"/>
    <property type="match status" value="1"/>
</dbReference>
<evidence type="ECO:0000256" key="2">
    <source>
        <dbReference type="ARBA" id="ARBA00022670"/>
    </source>
</evidence>
<dbReference type="PANTHER" id="PTHR11733:SF133">
    <property type="entry name" value="PHOSPHATE-REGULATING NEUTRAL ENDOPEPTIDASE PHEX"/>
    <property type="match status" value="1"/>
</dbReference>
<dbReference type="PROSITE" id="PS51885">
    <property type="entry name" value="NEPRILYSIN"/>
    <property type="match status" value="1"/>
</dbReference>
<dbReference type="InterPro" id="IPR024079">
    <property type="entry name" value="MetalloPept_cat_dom_sf"/>
</dbReference>
<dbReference type="Gene3D" id="3.40.390.10">
    <property type="entry name" value="Collagenase (Catalytic Domain)"/>
    <property type="match status" value="1"/>
</dbReference>
<dbReference type="InterPro" id="IPR008753">
    <property type="entry name" value="Peptidase_M13_N"/>
</dbReference>
<name>A0A818P3Z3_9BILA</name>
<sequence>MANQSIVGTLKQLTETSSFEVRSKILFILIGILLGMFIISTIVLTVLLARAKTTKSADVNNDLCLNPYCIKAANYLVDSLDQSVEPCEDFYQFVCGTWIKNNRIPDDAGLQNTLRILDTKLNENIVDLLSATSMNEIDKLQSIINARILYSSCIDETEIDIGGIDPVLSLMNTKFGGWPILQGSSWNSSMFNLTNLLLKLRQYSYNIIFQIHSDIDEKNSSATNIKIGQGSLGLPQRQYYTNETNINIAYRQFMLNLAKALTNDTSMIDQDVKEIYEFEKNISKYYWTYDEQHSRHDETIRTTISNLSRTLNTSFNFTAYVHHAYLFGNVTLKDMDPVAISELDFLIQTSSIINKTSPRILQNYFIWRFMMDQAEYMPRYIRKIKEQFNKIFYGTHVEQARTIKCGAYVNDNMGFVVSKLYIKKYFDQNARNESLKMIENILNSFINIINQSLWMDNISKVKAIEKAKTIGKQIGYPDYLGSNNNTKLENDYAAYVFNSSYIHNIFKILQIKAIENFRFLRKPVERKVWGNLPPTVINAFYEPSQNQITFPAGIFQMPFFDKDAPKYLNYGGIGMIIGHEITHGFDDTGCEFDKDGNRIPWWSDQTIEKFNDHKQCFIEQYSNFTLSQIHMNINGNQTQGEDIADNGGIKAAFYAYQNWAKTNVNMDKKLPGLTKYSPEQLFFINFAQTWCIKMTDSYALHQIFNSVHSPVQFRVIGPTSNFDEFDRVFGCKPGQGNSRNTGLVNGSFNTDRRWIVTENRLFIRSTFSLNDTSVKVNIQYNCSVSDYCDLEFLREILSSNWSTIQVQPIREKLVSRLYNPNNTDPIECLSNNNNSCLQNESLCLVKYYYWENDKDVVVFGACQNINNSPIVQWSQLYEPYGIGKSLTESGLYYCNTPTCGYNTSAIETFQMLSSEYILPVNLSVINATTSPSPTRTFPSTITSTSTLTESALTTTSNDAPCLLLFRHGERAPTMLYPSDPNDISFWSNGLGSLTIRGKFQHILLGQYFRERYSTLLNSTYVASEIFVRSSDYDRTLMSAYLTLLGLYPSSKINISIEHLITTNTWPENLPWQPIPVHTVPKSIDHVDLF</sequence>
<dbReference type="Proteomes" id="UP000663836">
    <property type="component" value="Unassembled WGS sequence"/>
</dbReference>
<evidence type="ECO:0000313" key="11">
    <source>
        <dbReference type="Proteomes" id="UP000663836"/>
    </source>
</evidence>